<name>A0AAN8EJ03_9EURO</name>
<keyword evidence="2" id="KW-1133">Transmembrane helix</keyword>
<dbReference type="Proteomes" id="UP001316803">
    <property type="component" value="Unassembled WGS sequence"/>
</dbReference>
<gene>
    <name evidence="4" type="ORF">OHC33_006843</name>
</gene>
<sequence length="690" mass="77056">MTPPTPRSSRFQFPSAEDEIPHIVIDQTFDEVVTKLSHYISRAVDTAYSYEQLRTTIAGQSLRPLVLKLSEDCHYPAIVAALLAARYVFDTSGNEDPRLTESRALACELVAFQFLTFLSEKELIDHLLFELPISQDNEEGIESESAGASPMPTSSQPDTNEASPLLNGTEHDLHPSPFRPPKRPTRSTDLSSSDLLRDGMGTNHDELTESMAGMNALEIAAVANAKKFLSQKPVQAVVENIWNGEIIFWGSLSTRAKKRPQIYNKRTADPYSRLRVPKYQKAFQVTFFIAFLVLYYAVLVQRSPGSITAMEMFLYVWIAAFAYDEFGEYRDAGILFYGSDFWSIWDLAIILVGIAFFIARIVGLLKGSNKITDVAFDILSMLALFLVPRICSVASLNPYFGSLLPVLKEMVSPEQVVNLTLELELTPIKTTAFCKFLPVICILYLGFLTTFTMLARDRLSINEVSWLLIKVFFGSSYLGFDVAYQISPIFGYTLMVIFVALTNILLLTALVSLVSNSLTEVMAHAREEYLFQYSIYVLESCTSRRLTYFIPPTNLIPLLLIRPLRLVLPSETVRRMRIVLLRAVSTPFVALIWCYEGSRRVFGRGTQPTLARIRSRPVSSSKPSYGLSHSRELGMGWAAKSTNTSAHGSPHAPNVSASSIDDKPDLIAIVQRLSSQVDELTAMVAAQKSD</sequence>
<organism evidence="4 5">
    <name type="scientific">Knufia fluminis</name>
    <dbReference type="NCBI Taxonomy" id="191047"/>
    <lineage>
        <taxon>Eukaryota</taxon>
        <taxon>Fungi</taxon>
        <taxon>Dikarya</taxon>
        <taxon>Ascomycota</taxon>
        <taxon>Pezizomycotina</taxon>
        <taxon>Eurotiomycetes</taxon>
        <taxon>Chaetothyriomycetidae</taxon>
        <taxon>Chaetothyriales</taxon>
        <taxon>Trichomeriaceae</taxon>
        <taxon>Knufia</taxon>
    </lineage>
</organism>
<feature type="region of interest" description="Disordered" evidence="1">
    <location>
        <begin position="138"/>
        <end position="202"/>
    </location>
</feature>
<dbReference type="AlphaFoldDB" id="A0AAN8EJ03"/>
<evidence type="ECO:0000259" key="3">
    <source>
        <dbReference type="Pfam" id="PF23317"/>
    </source>
</evidence>
<dbReference type="InterPro" id="IPR056336">
    <property type="entry name" value="YVC1_C"/>
</dbReference>
<feature type="transmembrane region" description="Helical" evidence="2">
    <location>
        <begin position="436"/>
        <end position="455"/>
    </location>
</feature>
<dbReference type="PANTHER" id="PTHR35859">
    <property type="entry name" value="NONSELECTIVE CATION CHANNEL PROTEIN"/>
    <property type="match status" value="1"/>
</dbReference>
<feature type="region of interest" description="Disordered" evidence="1">
    <location>
        <begin position="640"/>
        <end position="659"/>
    </location>
</feature>
<comment type="caution">
    <text evidence="4">The sequence shown here is derived from an EMBL/GenBank/DDBJ whole genome shotgun (WGS) entry which is preliminary data.</text>
</comment>
<feature type="transmembrane region" description="Helical" evidence="2">
    <location>
        <begin position="374"/>
        <end position="400"/>
    </location>
</feature>
<feature type="transmembrane region" description="Helical" evidence="2">
    <location>
        <begin position="343"/>
        <end position="362"/>
    </location>
</feature>
<keyword evidence="2" id="KW-0472">Membrane</keyword>
<feature type="transmembrane region" description="Helical" evidence="2">
    <location>
        <begin position="467"/>
        <end position="486"/>
    </location>
</feature>
<feature type="transmembrane region" description="Helical" evidence="2">
    <location>
        <begin position="282"/>
        <end position="300"/>
    </location>
</feature>
<feature type="transmembrane region" description="Helical" evidence="2">
    <location>
        <begin position="492"/>
        <end position="514"/>
    </location>
</feature>
<evidence type="ECO:0000256" key="1">
    <source>
        <dbReference type="SAM" id="MobiDB-lite"/>
    </source>
</evidence>
<feature type="transmembrane region" description="Helical" evidence="2">
    <location>
        <begin position="576"/>
        <end position="595"/>
    </location>
</feature>
<keyword evidence="5" id="KW-1185">Reference proteome</keyword>
<feature type="transmembrane region" description="Helical" evidence="2">
    <location>
        <begin position="307"/>
        <end position="323"/>
    </location>
</feature>
<dbReference type="PANTHER" id="PTHR35859:SF5">
    <property type="entry name" value="ION TRANSPORT DOMAIN-CONTAINING PROTEIN"/>
    <property type="match status" value="1"/>
</dbReference>
<evidence type="ECO:0000313" key="5">
    <source>
        <dbReference type="Proteomes" id="UP001316803"/>
    </source>
</evidence>
<dbReference type="InterPro" id="IPR052971">
    <property type="entry name" value="TRP_calcium_channel"/>
</dbReference>
<dbReference type="EMBL" id="JAKLMC020000017">
    <property type="protein sequence ID" value="KAK5951957.1"/>
    <property type="molecule type" value="Genomic_DNA"/>
</dbReference>
<dbReference type="Pfam" id="PF23317">
    <property type="entry name" value="YVC1_C"/>
    <property type="match status" value="1"/>
</dbReference>
<protein>
    <recommendedName>
        <fullName evidence="3">Calcium channel YVC1-like C-terminal transmembrane domain-containing protein</fullName>
    </recommendedName>
</protein>
<evidence type="ECO:0000313" key="4">
    <source>
        <dbReference type="EMBL" id="KAK5951957.1"/>
    </source>
</evidence>
<evidence type="ECO:0000256" key="2">
    <source>
        <dbReference type="SAM" id="Phobius"/>
    </source>
</evidence>
<proteinExistence type="predicted"/>
<reference evidence="4 5" key="1">
    <citation type="submission" date="2022-12" db="EMBL/GenBank/DDBJ databases">
        <title>Genomic features and morphological characterization of a novel Knufia sp. strain isolated from spacecraft assembly facility.</title>
        <authorList>
            <person name="Teixeira M."/>
            <person name="Chander A.M."/>
            <person name="Stajich J.E."/>
            <person name="Venkateswaran K."/>
        </authorList>
    </citation>
    <scope>NUCLEOTIDE SEQUENCE [LARGE SCALE GENOMIC DNA]</scope>
    <source>
        <strain evidence="4 5">FJI-L2-BK-P2</strain>
    </source>
</reference>
<keyword evidence="2" id="KW-0812">Transmembrane</keyword>
<accession>A0AAN8EJ03</accession>
<feature type="compositionally biased region" description="Polar residues" evidence="1">
    <location>
        <begin position="151"/>
        <end position="162"/>
    </location>
</feature>
<feature type="domain" description="Calcium channel YVC1-like C-terminal transmembrane" evidence="3">
    <location>
        <begin position="288"/>
        <end position="596"/>
    </location>
</feature>